<proteinExistence type="predicted"/>
<dbReference type="Proteomes" id="UP000326598">
    <property type="component" value="Chromosome"/>
</dbReference>
<evidence type="ECO:0000313" key="3">
    <source>
        <dbReference type="Proteomes" id="UP000326598"/>
    </source>
</evidence>
<protein>
    <submittedName>
        <fullName evidence="2">Uncharacterized protein</fullName>
    </submittedName>
</protein>
<accession>A0A5J6I0K2</accession>
<name>A0A5J6I0K2_STRC4</name>
<dbReference type="EMBL" id="CP023694">
    <property type="protein sequence ID" value="QEV25999.1"/>
    <property type="molecule type" value="Genomic_DNA"/>
</dbReference>
<reference evidence="2 3" key="1">
    <citation type="submission" date="2017-09" db="EMBL/GenBank/DDBJ databases">
        <authorList>
            <person name="Lee N."/>
            <person name="Cho B.-K."/>
        </authorList>
    </citation>
    <scope>NUCLEOTIDE SEQUENCE [LARGE SCALE GENOMIC DNA]</scope>
    <source>
        <strain evidence="2 3">ATCC 13740</strain>
    </source>
</reference>
<keyword evidence="1" id="KW-1133">Transmembrane helix</keyword>
<dbReference type="KEGG" id="scoe:CP976_18870"/>
<keyword evidence="1" id="KW-0472">Membrane</keyword>
<feature type="transmembrane region" description="Helical" evidence="1">
    <location>
        <begin position="46"/>
        <end position="65"/>
    </location>
</feature>
<dbReference type="AlphaFoldDB" id="A0A5J6I0K2"/>
<keyword evidence="1" id="KW-0812">Transmembrane</keyword>
<evidence type="ECO:0000256" key="1">
    <source>
        <dbReference type="SAM" id="Phobius"/>
    </source>
</evidence>
<sequence>MSYHSAVVVLGCAVAVLLAVLVAIAAAVFARRDRATYPAACSKAASAFGTALTLVCSVTTALVAVTR</sequence>
<organism evidence="2 3">
    <name type="scientific">Streptomyces coeruleorubidus</name>
    <dbReference type="NCBI Taxonomy" id="116188"/>
    <lineage>
        <taxon>Bacteria</taxon>
        <taxon>Bacillati</taxon>
        <taxon>Actinomycetota</taxon>
        <taxon>Actinomycetes</taxon>
        <taxon>Kitasatosporales</taxon>
        <taxon>Streptomycetaceae</taxon>
        <taxon>Streptomyces</taxon>
    </lineage>
</organism>
<evidence type="ECO:0000313" key="2">
    <source>
        <dbReference type="EMBL" id="QEV25999.1"/>
    </source>
</evidence>
<gene>
    <name evidence="2" type="ORF">CP976_18870</name>
</gene>